<accession>A0ABX7FF19</accession>
<dbReference type="CDD" id="cd16439">
    <property type="entry name" value="beta_Kdo_transferase_KpsC_2"/>
    <property type="match status" value="1"/>
</dbReference>
<protein>
    <submittedName>
        <fullName evidence="1">Capsular polysaccharide biosynthesis protein</fullName>
    </submittedName>
</protein>
<evidence type="ECO:0000313" key="1">
    <source>
        <dbReference type="EMBL" id="QRF68512.1"/>
    </source>
</evidence>
<dbReference type="Proteomes" id="UP000596387">
    <property type="component" value="Chromosome"/>
</dbReference>
<dbReference type="CDD" id="cd16440">
    <property type="entry name" value="beta_Kdo_transferase_KpsC_1"/>
    <property type="match status" value="1"/>
</dbReference>
<gene>
    <name evidence="1" type="ORF">GQA70_14015</name>
</gene>
<keyword evidence="2" id="KW-1185">Reference proteome</keyword>
<dbReference type="EMBL" id="CP047166">
    <property type="protein sequence ID" value="QRF68512.1"/>
    <property type="molecule type" value="Genomic_DNA"/>
</dbReference>
<name>A0ABX7FF19_9RHOB</name>
<reference evidence="1 2" key="1">
    <citation type="submission" date="2019-12" db="EMBL/GenBank/DDBJ databases">
        <title>Complete Genome Sequence of a Quorum-Sensing Bacterium,Rhodobacteraceae bacterium C31, Isolated from a marine microalgae symbiotic bacteria.</title>
        <authorList>
            <person name="Zhang Y."/>
        </authorList>
    </citation>
    <scope>NUCLEOTIDE SEQUENCE [LARGE SCALE GENOMIC DNA]</scope>
    <source>
        <strain evidence="1 2">C31</strain>
    </source>
</reference>
<proteinExistence type="predicted"/>
<dbReference type="InterPro" id="IPR007833">
    <property type="entry name" value="Capsule_polysaccharide_synth"/>
</dbReference>
<sequence>MRRILARDGWRLSVGRPGPADFIGVWGQSPYAHRGEAMVARTGAGLVRVEDAFLRSLHPGRAGEPPMGLLIDRTGVHFDGRAPSDLEELLNTHPLDDTALLDRARGAMARMQEAHLSKYSATVTDAEPPAPGYVLVVDQTRGDASVTASGADRARFLEMLFVAREENPSARILLKTHPETGAGYRPGHFGPEDCGDSIQLYDGPLSPWLLLDGATRVYTVSSQMGFEAILAGHRPRVFGTPFYAGWDLTADEETLPRRRRRLTKAQLFAAAMILYPRWYDPHRDRLCELEDVLGALEAQSRAWREDRHGWVASGMRLWKRPHLQKFFGQSSRIRFEDDVEKSRALAAATGRRQMAWASKAADATLRVEDGFLRSRGLGARLTPPLSLVLDDCGIYYDPSRPSDLETHIRRRTSTMRPDQIERIHRVIQRLLASALSKYNLSGDLPALPAGHRILVPGQVEDDASILRGSPDLHRNADLLRRTRDANPDAVILWKPHPDVEAGLRKGAVPNPGDWADVVLENVNIGPLLPEVQEVWTMTSLTGFEALLRGCRVTTFGAPFYAGWGLSRDLGPVPARRLGWPRPDLAALAHAVLIDYPRYFDPATGQACAIEVVIDRLQDGSLPSAGIANRGLSKLQGLFASYRHLWRG</sequence>
<organism evidence="1 2">
    <name type="scientific">Ponticoccus alexandrii</name>
    <dbReference type="NCBI Taxonomy" id="1943633"/>
    <lineage>
        <taxon>Bacteria</taxon>
        <taxon>Pseudomonadati</taxon>
        <taxon>Pseudomonadota</taxon>
        <taxon>Alphaproteobacteria</taxon>
        <taxon>Rhodobacterales</taxon>
        <taxon>Roseobacteraceae</taxon>
        <taxon>Ponticoccus</taxon>
    </lineage>
</organism>
<dbReference type="Pfam" id="PF05159">
    <property type="entry name" value="Capsule_synth"/>
    <property type="match status" value="3"/>
</dbReference>
<evidence type="ECO:0000313" key="2">
    <source>
        <dbReference type="Proteomes" id="UP000596387"/>
    </source>
</evidence>